<reference evidence="1 2" key="2">
    <citation type="journal article" date="2022" name="Mol. Ecol. Resour.">
        <title>The genomes of chicory, endive, great burdock and yacon provide insights into Asteraceae paleo-polyploidization history and plant inulin production.</title>
        <authorList>
            <person name="Fan W."/>
            <person name="Wang S."/>
            <person name="Wang H."/>
            <person name="Wang A."/>
            <person name="Jiang F."/>
            <person name="Liu H."/>
            <person name="Zhao H."/>
            <person name="Xu D."/>
            <person name="Zhang Y."/>
        </authorList>
    </citation>
    <scope>NUCLEOTIDE SEQUENCE [LARGE SCALE GENOMIC DNA]</scope>
    <source>
        <strain evidence="2">cv. Yunnan</strain>
        <tissue evidence="1">Leaves</tissue>
    </source>
</reference>
<protein>
    <submittedName>
        <fullName evidence="1">Uncharacterized protein</fullName>
    </submittedName>
</protein>
<keyword evidence="2" id="KW-1185">Reference proteome</keyword>
<name>A0ACB9C9Z2_9ASTR</name>
<dbReference type="Proteomes" id="UP001056120">
    <property type="component" value="Linkage Group LG21"/>
</dbReference>
<gene>
    <name evidence="1" type="ORF">L1987_62213</name>
</gene>
<dbReference type="EMBL" id="CM042038">
    <property type="protein sequence ID" value="KAI3731030.1"/>
    <property type="molecule type" value="Genomic_DNA"/>
</dbReference>
<evidence type="ECO:0000313" key="1">
    <source>
        <dbReference type="EMBL" id="KAI3731030.1"/>
    </source>
</evidence>
<sequence length="193" mass="21171">MVISGDTTLTKVFVGGLAWETSSDALKDYFEKYSDVLEAVVISDKTTGRSKGYGFVTFSEPEPAKKACQDPAPVINSRRANCNLASLGARRKRSSSIAPPHQNGPKSGGTSEKMRPSHVRRYYPPTPSAASPYIHHQAAVSYYGYAPAMYVAANDISYNHVSSPPCQLESTSIYANECVLEYSSSYSQYFIWN</sequence>
<comment type="caution">
    <text evidence="1">The sequence shown here is derived from an EMBL/GenBank/DDBJ whole genome shotgun (WGS) entry which is preliminary data.</text>
</comment>
<evidence type="ECO:0000313" key="2">
    <source>
        <dbReference type="Proteomes" id="UP001056120"/>
    </source>
</evidence>
<reference evidence="2" key="1">
    <citation type="journal article" date="2022" name="Mol. Ecol. Resour.">
        <title>The genomes of chicory, endive, great burdock and yacon provide insights into Asteraceae palaeo-polyploidization history and plant inulin production.</title>
        <authorList>
            <person name="Fan W."/>
            <person name="Wang S."/>
            <person name="Wang H."/>
            <person name="Wang A."/>
            <person name="Jiang F."/>
            <person name="Liu H."/>
            <person name="Zhao H."/>
            <person name="Xu D."/>
            <person name="Zhang Y."/>
        </authorList>
    </citation>
    <scope>NUCLEOTIDE SEQUENCE [LARGE SCALE GENOMIC DNA]</scope>
    <source>
        <strain evidence="2">cv. Yunnan</strain>
    </source>
</reference>
<accession>A0ACB9C9Z2</accession>
<proteinExistence type="predicted"/>
<organism evidence="1 2">
    <name type="scientific">Smallanthus sonchifolius</name>
    <dbReference type="NCBI Taxonomy" id="185202"/>
    <lineage>
        <taxon>Eukaryota</taxon>
        <taxon>Viridiplantae</taxon>
        <taxon>Streptophyta</taxon>
        <taxon>Embryophyta</taxon>
        <taxon>Tracheophyta</taxon>
        <taxon>Spermatophyta</taxon>
        <taxon>Magnoliopsida</taxon>
        <taxon>eudicotyledons</taxon>
        <taxon>Gunneridae</taxon>
        <taxon>Pentapetalae</taxon>
        <taxon>asterids</taxon>
        <taxon>campanulids</taxon>
        <taxon>Asterales</taxon>
        <taxon>Asteraceae</taxon>
        <taxon>Asteroideae</taxon>
        <taxon>Heliantheae alliance</taxon>
        <taxon>Millerieae</taxon>
        <taxon>Smallanthus</taxon>
    </lineage>
</organism>